<dbReference type="AlphaFoldDB" id="A0A841R6N4"/>
<comment type="caution">
    <text evidence="1">The sequence shown here is derived from an EMBL/GenBank/DDBJ whole genome shotgun (WGS) entry which is preliminary data.</text>
</comment>
<dbReference type="Proteomes" id="UP000587760">
    <property type="component" value="Unassembled WGS sequence"/>
</dbReference>
<evidence type="ECO:0000313" key="2">
    <source>
        <dbReference type="Proteomes" id="UP000587760"/>
    </source>
</evidence>
<dbReference type="InterPro" id="IPR036513">
    <property type="entry name" value="STAS_dom_sf"/>
</dbReference>
<proteinExistence type="predicted"/>
<keyword evidence="2" id="KW-1185">Reference proteome</keyword>
<accession>A0A841R6N4</accession>
<gene>
    <name evidence="1" type="ORF">HNR50_002537</name>
</gene>
<organism evidence="1 2">
    <name type="scientific">Spirochaeta isovalerica</name>
    <dbReference type="NCBI Taxonomy" id="150"/>
    <lineage>
        <taxon>Bacteria</taxon>
        <taxon>Pseudomonadati</taxon>
        <taxon>Spirochaetota</taxon>
        <taxon>Spirochaetia</taxon>
        <taxon>Spirochaetales</taxon>
        <taxon>Spirochaetaceae</taxon>
        <taxon>Spirochaeta</taxon>
    </lineage>
</organism>
<evidence type="ECO:0000313" key="1">
    <source>
        <dbReference type="EMBL" id="MBB6480864.1"/>
    </source>
</evidence>
<dbReference type="SUPFAM" id="SSF52091">
    <property type="entry name" value="SpoIIaa-like"/>
    <property type="match status" value="1"/>
</dbReference>
<sequence length="115" mass="13490">MKSVKLNDLLVVIFNGNDLNRSHLYNTLESLYQESEEHNLVILDLSNIKHLNEEAAGSLVFFQRYLKDKKKSLRMYETKEQLGAVYAKLDLENVMSMAYRTNSDQNDDNMVFYFN</sequence>
<protein>
    <submittedName>
        <fullName evidence="1">Anti-anti-sigma regulatory factor</fullName>
    </submittedName>
</protein>
<dbReference type="EMBL" id="JACHGJ010000004">
    <property type="protein sequence ID" value="MBB6480864.1"/>
    <property type="molecule type" value="Genomic_DNA"/>
</dbReference>
<name>A0A841R6N4_9SPIO</name>
<reference evidence="1 2" key="1">
    <citation type="submission" date="2020-08" db="EMBL/GenBank/DDBJ databases">
        <title>Genomic Encyclopedia of Type Strains, Phase IV (KMG-IV): sequencing the most valuable type-strain genomes for metagenomic binning, comparative biology and taxonomic classification.</title>
        <authorList>
            <person name="Goeker M."/>
        </authorList>
    </citation>
    <scope>NUCLEOTIDE SEQUENCE [LARGE SCALE GENOMIC DNA]</scope>
    <source>
        <strain evidence="1 2">DSM 2461</strain>
    </source>
</reference>
<dbReference type="RefSeq" id="WP_184747120.1">
    <property type="nucleotide sequence ID" value="NZ_JACHGJ010000004.1"/>
</dbReference>
<dbReference type="Gene3D" id="3.30.750.24">
    <property type="entry name" value="STAS domain"/>
    <property type="match status" value="1"/>
</dbReference>